<dbReference type="Pfam" id="PF22566">
    <property type="entry name" value="UBA_8"/>
    <property type="match status" value="1"/>
</dbReference>
<dbReference type="InterPro" id="IPR051547">
    <property type="entry name" value="TDP2-like"/>
</dbReference>
<dbReference type="SUPFAM" id="SSF56219">
    <property type="entry name" value="DNase I-like"/>
    <property type="match status" value="1"/>
</dbReference>
<evidence type="ECO:0000256" key="7">
    <source>
        <dbReference type="ARBA" id="ARBA00022801"/>
    </source>
</evidence>
<evidence type="ECO:0000256" key="9">
    <source>
        <dbReference type="ARBA" id="ARBA00023204"/>
    </source>
</evidence>
<dbReference type="GO" id="GO:0004518">
    <property type="term" value="F:nuclease activity"/>
    <property type="evidence" value="ECO:0007669"/>
    <property type="project" value="UniProtKB-KW"/>
</dbReference>
<keyword evidence="5" id="KW-0479">Metal-binding</keyword>
<dbReference type="Gene3D" id="3.60.10.10">
    <property type="entry name" value="Endonuclease/exonuclease/phosphatase"/>
    <property type="match status" value="1"/>
</dbReference>
<keyword evidence="7" id="KW-0378">Hydrolase</keyword>
<keyword evidence="14" id="KW-1185">Reference proteome</keyword>
<dbReference type="GO" id="GO:0046872">
    <property type="term" value="F:metal ion binding"/>
    <property type="evidence" value="ECO:0007669"/>
    <property type="project" value="UniProtKB-KW"/>
</dbReference>
<dbReference type="Pfam" id="PF03372">
    <property type="entry name" value="Exo_endo_phos"/>
    <property type="match status" value="1"/>
</dbReference>
<name>A0A915Q0S5_9BILA</name>
<dbReference type="InterPro" id="IPR009060">
    <property type="entry name" value="UBA-like_sf"/>
</dbReference>
<sequence length="363" mass="41186">MSTTPRLSKGSEVAAAKEGPEVVKTEENLEVAKTREEHEQSGDCKEETEPSNEECEEALRKFAQITKTDEACAHFFLQDFNWQLQPALERFFSYVTETEEEANSTKASSQSSVNELNDDFSLTVMSWNIDGLDEHNIAIRFTAVCYIISKIAADVVFLQEMTPSLVPLIRNNLNGEYSILVATPNLPYFTVVLLKPVVEFISHRAFPYERSGMGRSMQLVEASLHGRKMMLLNTHLESTKKHSNIRLTQIQECFEQLIEWDDGKTIIIFGGDLNVRDDEIDELPPGFKDAWVAAGSKPKYKFTWDTLLNDNKDAGNSRARFDRIIYKSGGAFSKVEFTLEGQNRIRTALCFPSDHWAVLAHFH</sequence>
<evidence type="ECO:0000256" key="1">
    <source>
        <dbReference type="ARBA" id="ARBA00001936"/>
    </source>
</evidence>
<keyword evidence="6" id="KW-0227">DNA damage</keyword>
<evidence type="ECO:0000256" key="2">
    <source>
        <dbReference type="ARBA" id="ARBA00001946"/>
    </source>
</evidence>
<reference evidence="15" key="1">
    <citation type="submission" date="2022-11" db="UniProtKB">
        <authorList>
            <consortium name="WormBaseParasite"/>
        </authorList>
    </citation>
    <scope>IDENTIFICATION</scope>
</reference>
<dbReference type="InterPro" id="IPR036691">
    <property type="entry name" value="Endo/exonu/phosph_ase_sf"/>
</dbReference>
<feature type="domain" description="Endonuclease/exonuclease/phosphatase" evidence="12">
    <location>
        <begin position="125"/>
        <end position="355"/>
    </location>
</feature>
<evidence type="ECO:0000313" key="15">
    <source>
        <dbReference type="WBParaSite" id="sdigi.contig420.g8198.t1"/>
    </source>
</evidence>
<proteinExistence type="predicted"/>
<keyword evidence="9" id="KW-0234">DNA repair</keyword>
<keyword evidence="8" id="KW-0460">Magnesium</keyword>
<dbReference type="SUPFAM" id="SSF46934">
    <property type="entry name" value="UBA-like"/>
    <property type="match status" value="1"/>
</dbReference>
<evidence type="ECO:0000256" key="10">
    <source>
        <dbReference type="ARBA" id="ARBA00023242"/>
    </source>
</evidence>
<feature type="compositionally biased region" description="Basic and acidic residues" evidence="11">
    <location>
        <begin position="18"/>
        <end position="48"/>
    </location>
</feature>
<comment type="cofactor">
    <cofactor evidence="2">
        <name>Mg(2+)</name>
        <dbReference type="ChEBI" id="CHEBI:18420"/>
    </cofactor>
</comment>
<dbReference type="GO" id="GO:0006302">
    <property type="term" value="P:double-strand break repair"/>
    <property type="evidence" value="ECO:0007669"/>
    <property type="project" value="TreeGrafter"/>
</dbReference>
<comment type="subcellular location">
    <subcellularLocation>
        <location evidence="3">Nucleus</location>
        <location evidence="3">PML body</location>
    </subcellularLocation>
</comment>
<dbReference type="GO" id="GO:0016605">
    <property type="term" value="C:PML body"/>
    <property type="evidence" value="ECO:0007669"/>
    <property type="project" value="UniProtKB-SubCell"/>
</dbReference>
<dbReference type="CDD" id="cd14672">
    <property type="entry name" value="UBA_ceTYDP2_like"/>
    <property type="match status" value="1"/>
</dbReference>
<evidence type="ECO:0000313" key="14">
    <source>
        <dbReference type="Proteomes" id="UP000887581"/>
    </source>
</evidence>
<evidence type="ECO:0000256" key="8">
    <source>
        <dbReference type="ARBA" id="ARBA00022842"/>
    </source>
</evidence>
<dbReference type="AlphaFoldDB" id="A0A915Q0S5"/>
<dbReference type="WBParaSite" id="sdigi.contig420.g8198.t1">
    <property type="protein sequence ID" value="sdigi.contig420.g8198.t1"/>
    <property type="gene ID" value="sdigi.contig420.g8198"/>
</dbReference>
<evidence type="ECO:0000256" key="6">
    <source>
        <dbReference type="ARBA" id="ARBA00022763"/>
    </source>
</evidence>
<evidence type="ECO:0000256" key="11">
    <source>
        <dbReference type="SAM" id="MobiDB-lite"/>
    </source>
</evidence>
<organism evidence="14 15">
    <name type="scientific">Setaria digitata</name>
    <dbReference type="NCBI Taxonomy" id="48799"/>
    <lineage>
        <taxon>Eukaryota</taxon>
        <taxon>Metazoa</taxon>
        <taxon>Ecdysozoa</taxon>
        <taxon>Nematoda</taxon>
        <taxon>Chromadorea</taxon>
        <taxon>Rhabditida</taxon>
        <taxon>Spirurina</taxon>
        <taxon>Spiruromorpha</taxon>
        <taxon>Filarioidea</taxon>
        <taxon>Setariidae</taxon>
        <taxon>Setaria</taxon>
    </lineage>
</organism>
<dbReference type="GO" id="GO:0070260">
    <property type="term" value="F:5'-tyrosyl-DNA phosphodiesterase activity"/>
    <property type="evidence" value="ECO:0007669"/>
    <property type="project" value="TreeGrafter"/>
</dbReference>
<keyword evidence="4" id="KW-0540">Nuclease</keyword>
<feature type="domain" description="UBA-like" evidence="13">
    <location>
        <begin position="54"/>
        <end position="92"/>
    </location>
</feature>
<comment type="cofactor">
    <cofactor evidence="1">
        <name>Mn(2+)</name>
        <dbReference type="ChEBI" id="CHEBI:29035"/>
    </cofactor>
</comment>
<dbReference type="GO" id="GO:0003697">
    <property type="term" value="F:single-stranded DNA binding"/>
    <property type="evidence" value="ECO:0007669"/>
    <property type="project" value="TreeGrafter"/>
</dbReference>
<feature type="region of interest" description="Disordered" evidence="11">
    <location>
        <begin position="1"/>
        <end position="52"/>
    </location>
</feature>
<protein>
    <submittedName>
        <fullName evidence="15">5'-tyrosyl-DNA phosphodiesterase</fullName>
    </submittedName>
</protein>
<keyword evidence="10" id="KW-0539">Nucleus</keyword>
<evidence type="ECO:0000259" key="12">
    <source>
        <dbReference type="Pfam" id="PF03372"/>
    </source>
</evidence>
<dbReference type="CDD" id="cd09080">
    <property type="entry name" value="TDP2"/>
    <property type="match status" value="1"/>
</dbReference>
<evidence type="ECO:0000256" key="3">
    <source>
        <dbReference type="ARBA" id="ARBA00004322"/>
    </source>
</evidence>
<evidence type="ECO:0000256" key="4">
    <source>
        <dbReference type="ARBA" id="ARBA00022722"/>
    </source>
</evidence>
<accession>A0A915Q0S5</accession>
<dbReference type="PANTHER" id="PTHR15822">
    <property type="entry name" value="TRAF AND TNF RECEPTOR-ASSOCIATED PROTEIN"/>
    <property type="match status" value="1"/>
</dbReference>
<evidence type="ECO:0000256" key="5">
    <source>
        <dbReference type="ARBA" id="ARBA00022723"/>
    </source>
</evidence>
<dbReference type="Proteomes" id="UP000887581">
    <property type="component" value="Unplaced"/>
</dbReference>
<dbReference type="Gene3D" id="1.10.8.10">
    <property type="entry name" value="DNA helicase RuvA subunit, C-terminal domain"/>
    <property type="match status" value="1"/>
</dbReference>
<dbReference type="InterPro" id="IPR054109">
    <property type="entry name" value="UBA_8"/>
</dbReference>
<dbReference type="PANTHER" id="PTHR15822:SF4">
    <property type="entry name" value="TYROSYL-DNA PHOSPHODIESTERASE 2"/>
    <property type="match status" value="1"/>
</dbReference>
<dbReference type="GO" id="GO:0005737">
    <property type="term" value="C:cytoplasm"/>
    <property type="evidence" value="ECO:0007669"/>
    <property type="project" value="TreeGrafter"/>
</dbReference>
<evidence type="ECO:0000259" key="13">
    <source>
        <dbReference type="Pfam" id="PF22566"/>
    </source>
</evidence>
<dbReference type="InterPro" id="IPR005135">
    <property type="entry name" value="Endo/exonuclease/phosphatase"/>
</dbReference>